<evidence type="ECO:0000256" key="1">
    <source>
        <dbReference type="ARBA" id="ARBA00005614"/>
    </source>
</evidence>
<organism evidence="8 9">
    <name type="scientific">Salimicrobium flavidum</name>
    <dbReference type="NCBI Taxonomy" id="570947"/>
    <lineage>
        <taxon>Bacteria</taxon>
        <taxon>Bacillati</taxon>
        <taxon>Bacillota</taxon>
        <taxon>Bacilli</taxon>
        <taxon>Bacillales</taxon>
        <taxon>Bacillaceae</taxon>
        <taxon>Salimicrobium</taxon>
    </lineage>
</organism>
<name>A0A1N7IJM4_9BACI</name>
<dbReference type="Pfam" id="PF00708">
    <property type="entry name" value="Acylphosphatase"/>
    <property type="match status" value="1"/>
</dbReference>
<dbReference type="STRING" id="570947.SAMN05421687_101293"/>
<dbReference type="PANTHER" id="PTHR47268:SF4">
    <property type="entry name" value="ACYLPHOSPHATASE"/>
    <property type="match status" value="1"/>
</dbReference>
<feature type="active site" evidence="5">
    <location>
        <position position="17"/>
    </location>
</feature>
<evidence type="ECO:0000256" key="2">
    <source>
        <dbReference type="ARBA" id="ARBA00012150"/>
    </source>
</evidence>
<reference evidence="9" key="1">
    <citation type="submission" date="2017-01" db="EMBL/GenBank/DDBJ databases">
        <authorList>
            <person name="Varghese N."/>
            <person name="Submissions S."/>
        </authorList>
    </citation>
    <scope>NUCLEOTIDE SEQUENCE [LARGE SCALE GENOMIC DNA]</scope>
    <source>
        <strain evidence="9">DSM 23127</strain>
    </source>
</reference>
<dbReference type="PROSITE" id="PS00150">
    <property type="entry name" value="ACYLPHOSPHATASE_1"/>
    <property type="match status" value="1"/>
</dbReference>
<dbReference type="InterPro" id="IPR001792">
    <property type="entry name" value="Acylphosphatase-like_dom"/>
</dbReference>
<comment type="catalytic activity">
    <reaction evidence="4 5">
        <text>an acyl phosphate + H2O = a carboxylate + phosphate + H(+)</text>
        <dbReference type="Rhea" id="RHEA:14965"/>
        <dbReference type="ChEBI" id="CHEBI:15377"/>
        <dbReference type="ChEBI" id="CHEBI:15378"/>
        <dbReference type="ChEBI" id="CHEBI:29067"/>
        <dbReference type="ChEBI" id="CHEBI:43474"/>
        <dbReference type="ChEBI" id="CHEBI:59918"/>
        <dbReference type="EC" id="3.6.1.7"/>
    </reaction>
</comment>
<dbReference type="Proteomes" id="UP000187608">
    <property type="component" value="Unassembled WGS sequence"/>
</dbReference>
<comment type="similarity">
    <text evidence="1 6">Belongs to the acylphosphatase family.</text>
</comment>
<sequence>MLKQIVVHGRVQGVGFRMTAKQLADTHNIKGQVKNKEDGTVEILASGEEQEMDTFIEKIKNGPSPAARVKYTDITDLNGKENFNGFKIIG</sequence>
<dbReference type="InterPro" id="IPR020456">
    <property type="entry name" value="Acylphosphatase"/>
</dbReference>
<proteinExistence type="inferred from homology"/>
<feature type="domain" description="Acylphosphatase-like" evidence="7">
    <location>
        <begin position="2"/>
        <end position="90"/>
    </location>
</feature>
<gene>
    <name evidence="8" type="ORF">SAMN05421687_101293</name>
</gene>
<evidence type="ECO:0000256" key="4">
    <source>
        <dbReference type="ARBA" id="ARBA00047645"/>
    </source>
</evidence>
<evidence type="ECO:0000259" key="7">
    <source>
        <dbReference type="PROSITE" id="PS51160"/>
    </source>
</evidence>
<keyword evidence="5" id="KW-0378">Hydrolase</keyword>
<evidence type="ECO:0000313" key="9">
    <source>
        <dbReference type="Proteomes" id="UP000187608"/>
    </source>
</evidence>
<dbReference type="RefSeq" id="WP_076556555.1">
    <property type="nucleotide sequence ID" value="NZ_FTOC01000001.1"/>
</dbReference>
<dbReference type="EC" id="3.6.1.7" evidence="2 5"/>
<feature type="active site" evidence="5">
    <location>
        <position position="35"/>
    </location>
</feature>
<evidence type="ECO:0000256" key="6">
    <source>
        <dbReference type="RuleBase" id="RU004168"/>
    </source>
</evidence>
<dbReference type="EMBL" id="FTOC01000001">
    <property type="protein sequence ID" value="SIS37289.1"/>
    <property type="molecule type" value="Genomic_DNA"/>
</dbReference>
<dbReference type="PROSITE" id="PS51160">
    <property type="entry name" value="ACYLPHOSPHATASE_3"/>
    <property type="match status" value="1"/>
</dbReference>
<dbReference type="GO" id="GO:0003998">
    <property type="term" value="F:acylphosphatase activity"/>
    <property type="evidence" value="ECO:0007669"/>
    <property type="project" value="UniProtKB-EC"/>
</dbReference>
<dbReference type="SUPFAM" id="SSF54975">
    <property type="entry name" value="Acylphosphatase/BLUF domain-like"/>
    <property type="match status" value="1"/>
</dbReference>
<protein>
    <recommendedName>
        <fullName evidence="3 5">acylphosphatase</fullName>
        <ecNumber evidence="2 5">3.6.1.7</ecNumber>
    </recommendedName>
</protein>
<evidence type="ECO:0000256" key="5">
    <source>
        <dbReference type="PROSITE-ProRule" id="PRU00520"/>
    </source>
</evidence>
<dbReference type="AlphaFoldDB" id="A0A1N7IJM4"/>
<evidence type="ECO:0000313" key="8">
    <source>
        <dbReference type="EMBL" id="SIS37289.1"/>
    </source>
</evidence>
<keyword evidence="9" id="KW-1185">Reference proteome</keyword>
<evidence type="ECO:0000256" key="3">
    <source>
        <dbReference type="ARBA" id="ARBA00015991"/>
    </source>
</evidence>
<dbReference type="InterPro" id="IPR036046">
    <property type="entry name" value="Acylphosphatase-like_dom_sf"/>
</dbReference>
<dbReference type="PANTHER" id="PTHR47268">
    <property type="entry name" value="ACYLPHOSPHATASE"/>
    <property type="match status" value="1"/>
</dbReference>
<accession>A0A1N7IJM4</accession>
<dbReference type="Gene3D" id="3.30.70.100">
    <property type="match status" value="1"/>
</dbReference>
<dbReference type="InterPro" id="IPR017968">
    <property type="entry name" value="Acylphosphatase_CS"/>
</dbReference>